<keyword evidence="4" id="KW-0804">Transcription</keyword>
<dbReference type="InterPro" id="IPR005333">
    <property type="entry name" value="Transcription_factor_TCP"/>
</dbReference>
<feature type="domain" description="TCP" evidence="7">
    <location>
        <begin position="43"/>
        <end position="97"/>
    </location>
</feature>
<feature type="compositionally biased region" description="Low complexity" evidence="6">
    <location>
        <begin position="116"/>
        <end position="136"/>
    </location>
</feature>
<proteinExistence type="predicted"/>
<name>A0A5S9X4P8_ARATH</name>
<dbReference type="GO" id="GO:0003677">
    <property type="term" value="F:DNA binding"/>
    <property type="evidence" value="ECO:0007669"/>
    <property type="project" value="UniProtKB-KW"/>
</dbReference>
<evidence type="ECO:0000256" key="3">
    <source>
        <dbReference type="ARBA" id="ARBA00023125"/>
    </source>
</evidence>
<accession>A0A5S9X4P8</accession>
<dbReference type="InterPro" id="IPR017887">
    <property type="entry name" value="TF_TCP_subgr"/>
</dbReference>
<evidence type="ECO:0000256" key="6">
    <source>
        <dbReference type="SAM" id="MobiDB-lite"/>
    </source>
</evidence>
<feature type="compositionally biased region" description="Basic residues" evidence="6">
    <location>
        <begin position="44"/>
        <end position="53"/>
    </location>
</feature>
<dbReference type="AlphaFoldDB" id="A0A5S9X4P8"/>
<dbReference type="Proteomes" id="UP000516314">
    <property type="component" value="Chromosome 2"/>
</dbReference>
<evidence type="ECO:0000313" key="10">
    <source>
        <dbReference type="EMBL" id="VYS54701.1"/>
    </source>
</evidence>
<evidence type="ECO:0000256" key="1">
    <source>
        <dbReference type="ARBA" id="ARBA00004123"/>
    </source>
</evidence>
<dbReference type="PANTHER" id="PTHR31072">
    <property type="entry name" value="TRANSCRIPTION FACTOR TCP4-RELATED"/>
    <property type="match status" value="1"/>
</dbReference>
<evidence type="ECO:0000313" key="8">
    <source>
        <dbReference type="EMBL" id="CAA0375150.1"/>
    </source>
</evidence>
<evidence type="ECO:0000313" key="9">
    <source>
        <dbReference type="EMBL" id="CAD5320594.1"/>
    </source>
</evidence>
<keyword evidence="3" id="KW-0238">DNA-binding</keyword>
<dbReference type="OMA" id="YSHMPFT"/>
<comment type="subcellular location">
    <subcellularLocation>
        <location evidence="1">Nucleus</location>
    </subcellularLocation>
</comment>
<dbReference type="KEGG" id="ath:AT2G37000"/>
<evidence type="ECO:0000256" key="2">
    <source>
        <dbReference type="ARBA" id="ARBA00023015"/>
    </source>
</evidence>
<sequence length="188" mass="20682">MIFQNVCRNESNFNAIASESRSQTQFGVSKSSSSGGGCISARTKDRHTKVNGRSRRVTMPALAAARIFQLTRELGHKTEGETIEWLLSQAEPSIIAATGYGTKLISNWVDVAADDSSSSSSMTSPQTQTQTPQSPSCRLDLCQPIGIQYPVNGYSHMPFTAMLLEPMTTTAESEVEIAEEEERRRRHH</sequence>
<keyword evidence="2" id="KW-0805">Transcription regulation</keyword>
<dbReference type="PROSITE" id="PS51369">
    <property type="entry name" value="TCP"/>
    <property type="match status" value="1"/>
</dbReference>
<protein>
    <submittedName>
        <fullName evidence="9">(thale cress) hypothetical protein</fullName>
    </submittedName>
</protein>
<gene>
    <name evidence="10" type="ORF">AN1_LOCUS10156</name>
    <name evidence="9" type="ORF">AT9943_LOCUS8706</name>
    <name evidence="8" type="ORF">C24_LOCUS10003</name>
</gene>
<feature type="region of interest" description="Disordered" evidence="6">
    <location>
        <begin position="26"/>
        <end position="53"/>
    </location>
</feature>
<reference evidence="9 13" key="2">
    <citation type="submission" date="2020-09" db="EMBL/GenBank/DDBJ databases">
        <authorList>
            <person name="Ashkenazy H."/>
        </authorList>
    </citation>
    <scope>NUCLEOTIDE SEQUENCE [LARGE SCALE GENOMIC DNA]</scope>
    <source>
        <strain evidence="13">cv. Cdm-0</strain>
    </source>
</reference>
<dbReference type="Proteomes" id="UP000426265">
    <property type="component" value="Unassembled WGS sequence"/>
</dbReference>
<dbReference type="EMBL" id="LR881467">
    <property type="protein sequence ID" value="CAD5320594.1"/>
    <property type="molecule type" value="Genomic_DNA"/>
</dbReference>
<evidence type="ECO:0000313" key="13">
    <source>
        <dbReference type="Proteomes" id="UP000516314"/>
    </source>
</evidence>
<organism evidence="8 12">
    <name type="scientific">Arabidopsis thaliana</name>
    <name type="common">Mouse-ear cress</name>
    <dbReference type="NCBI Taxonomy" id="3702"/>
    <lineage>
        <taxon>Eukaryota</taxon>
        <taxon>Viridiplantae</taxon>
        <taxon>Streptophyta</taxon>
        <taxon>Embryophyta</taxon>
        <taxon>Tracheophyta</taxon>
        <taxon>Spermatophyta</taxon>
        <taxon>Magnoliopsida</taxon>
        <taxon>eudicotyledons</taxon>
        <taxon>Gunneridae</taxon>
        <taxon>Pentapetalae</taxon>
        <taxon>rosids</taxon>
        <taxon>malvids</taxon>
        <taxon>Brassicales</taxon>
        <taxon>Brassicaceae</taxon>
        <taxon>Camelineae</taxon>
        <taxon>Arabidopsis</taxon>
    </lineage>
</organism>
<dbReference type="GO" id="GO:0005634">
    <property type="term" value="C:nucleus"/>
    <property type="evidence" value="ECO:0007669"/>
    <property type="project" value="UniProtKB-SubCell"/>
</dbReference>
<dbReference type="EMBL" id="CACSHJ010000088">
    <property type="protein sequence ID" value="CAA0375150.1"/>
    <property type="molecule type" value="Genomic_DNA"/>
</dbReference>
<dbReference type="Proteomes" id="UP000434276">
    <property type="component" value="Unassembled WGS sequence"/>
</dbReference>
<dbReference type="Pfam" id="PF03634">
    <property type="entry name" value="TCP"/>
    <property type="match status" value="1"/>
</dbReference>
<dbReference type="SMR" id="A0A5S9X4P8"/>
<dbReference type="GO" id="GO:0003700">
    <property type="term" value="F:DNA-binding transcription factor activity"/>
    <property type="evidence" value="ECO:0007669"/>
    <property type="project" value="InterPro"/>
</dbReference>
<evidence type="ECO:0000256" key="5">
    <source>
        <dbReference type="ARBA" id="ARBA00023242"/>
    </source>
</evidence>
<reference evidence="8 12" key="1">
    <citation type="submission" date="2019-12" db="EMBL/GenBank/DDBJ databases">
        <authorList>
            <person name="Jiao W.-B."/>
            <person name="Schneeberger K."/>
        </authorList>
    </citation>
    <scope>NUCLEOTIDE SEQUENCE [LARGE SCALE GENOMIC DNA]</scope>
    <source>
        <strain evidence="11">cv. An-1</strain>
        <strain evidence="12">cv. C24</strain>
    </source>
</reference>
<evidence type="ECO:0000313" key="12">
    <source>
        <dbReference type="Proteomes" id="UP000434276"/>
    </source>
</evidence>
<feature type="region of interest" description="Disordered" evidence="6">
    <location>
        <begin position="115"/>
        <end position="136"/>
    </location>
</feature>
<dbReference type="RefSeq" id="NP_181237.1">
    <property type="nucleotide sequence ID" value="NM_129256.3"/>
</dbReference>
<evidence type="ECO:0000313" key="11">
    <source>
        <dbReference type="Proteomes" id="UP000426265"/>
    </source>
</evidence>
<accession>A0A654FA61</accession>
<dbReference type="PANTHER" id="PTHR31072:SF218">
    <property type="entry name" value="TRANSCRIPTION FACTOR TCP11-RELATED"/>
    <property type="match status" value="1"/>
</dbReference>
<dbReference type="EMBL" id="CACRSJ010000105">
    <property type="protein sequence ID" value="VYS54701.1"/>
    <property type="molecule type" value="Genomic_DNA"/>
</dbReference>
<dbReference type="ExpressionAtlas" id="A0A5S9X4P8">
    <property type="expression patterns" value="baseline and differential"/>
</dbReference>
<keyword evidence="5" id="KW-0539">Nucleus</keyword>
<dbReference type="OrthoDB" id="1911901at2759"/>
<evidence type="ECO:0000256" key="4">
    <source>
        <dbReference type="ARBA" id="ARBA00023163"/>
    </source>
</evidence>
<evidence type="ECO:0000259" key="7">
    <source>
        <dbReference type="PROSITE" id="PS51369"/>
    </source>
</evidence>